<evidence type="ECO:0000256" key="3">
    <source>
        <dbReference type="ARBA" id="ARBA00008747"/>
    </source>
</evidence>
<evidence type="ECO:0000256" key="8">
    <source>
        <dbReference type="ARBA" id="ARBA00023004"/>
    </source>
</evidence>
<dbReference type="Gene3D" id="3.40.228.10">
    <property type="entry name" value="Dimethylsulfoxide Reductase, domain 2"/>
    <property type="match status" value="1"/>
</dbReference>
<dbReference type="InterPro" id="IPR006657">
    <property type="entry name" value="MoPterin_dinucl-bd_dom"/>
</dbReference>
<dbReference type="Proteomes" id="UP001202134">
    <property type="component" value="Unassembled WGS sequence"/>
</dbReference>
<comment type="cofactor">
    <cofactor evidence="1">
        <name>Mo-bis(molybdopterin guanine dinucleotide)</name>
        <dbReference type="ChEBI" id="CHEBI:60539"/>
    </cofactor>
</comment>
<reference evidence="13 14" key="1">
    <citation type="submission" date="2022-01" db="EMBL/GenBank/DDBJ databases">
        <title>Whole genome-based taxonomy of the Shewanellaceae.</title>
        <authorList>
            <person name="Martin-Rodriguez A.J."/>
        </authorList>
    </citation>
    <scope>NUCLEOTIDE SEQUENCE [LARGE SCALE GENOMIC DNA]</scope>
    <source>
        <strain evidence="13 14">DSM 24955</strain>
    </source>
</reference>
<dbReference type="InterPro" id="IPR006963">
    <property type="entry name" value="Mopterin_OxRdtase_4Fe-4S_dom"/>
</dbReference>
<evidence type="ECO:0000256" key="7">
    <source>
        <dbReference type="ARBA" id="ARBA00023002"/>
    </source>
</evidence>
<evidence type="ECO:0000256" key="6">
    <source>
        <dbReference type="ARBA" id="ARBA00022723"/>
    </source>
</evidence>
<comment type="caution">
    <text evidence="13">The sequence shown here is derived from an EMBL/GenBank/DDBJ whole genome shotgun (WGS) entry which is preliminary data.</text>
</comment>
<dbReference type="EMBL" id="JAKIKU010000003">
    <property type="protein sequence ID" value="MCL1045276.1"/>
    <property type="molecule type" value="Genomic_DNA"/>
</dbReference>
<name>A0ABT0KN51_9GAMM</name>
<evidence type="ECO:0000256" key="1">
    <source>
        <dbReference type="ARBA" id="ARBA00001942"/>
    </source>
</evidence>
<evidence type="ECO:0000256" key="2">
    <source>
        <dbReference type="ARBA" id="ARBA00001966"/>
    </source>
</evidence>
<proteinExistence type="inferred from homology"/>
<dbReference type="InterPro" id="IPR050123">
    <property type="entry name" value="Prok_molybdopt-oxidoreductase"/>
</dbReference>
<evidence type="ECO:0000259" key="12">
    <source>
        <dbReference type="PROSITE" id="PS51669"/>
    </source>
</evidence>
<dbReference type="Gene3D" id="2.20.25.90">
    <property type="entry name" value="ADC-like domains"/>
    <property type="match status" value="1"/>
</dbReference>
<dbReference type="SMART" id="SM00926">
    <property type="entry name" value="Molybdop_Fe4S4"/>
    <property type="match status" value="1"/>
</dbReference>
<evidence type="ECO:0000313" key="13">
    <source>
        <dbReference type="EMBL" id="MCL1045276.1"/>
    </source>
</evidence>
<dbReference type="Gene3D" id="1.10.10.1100">
    <property type="entry name" value="BFD-like [2Fe-2S]-binding domain"/>
    <property type="match status" value="1"/>
</dbReference>
<evidence type="ECO:0000256" key="5">
    <source>
        <dbReference type="ARBA" id="ARBA00022505"/>
    </source>
</evidence>
<dbReference type="Gene3D" id="2.40.40.20">
    <property type="match status" value="1"/>
</dbReference>
<dbReference type="PANTHER" id="PTHR43105:SF9">
    <property type="entry name" value="NADPH-FE(3+) OXIDOREDUCTASE SUBUNIT ALPHA"/>
    <property type="match status" value="1"/>
</dbReference>
<keyword evidence="8" id="KW-0408">Iron</keyword>
<dbReference type="InterPro" id="IPR009010">
    <property type="entry name" value="Asp_de-COase-like_dom_sf"/>
</dbReference>
<feature type="domain" description="4Fe-4S Mo/W bis-MGD-type" evidence="12">
    <location>
        <begin position="1"/>
        <end position="70"/>
    </location>
</feature>
<organism evidence="13 14">
    <name type="scientific">Shewanella electrodiphila</name>
    <dbReference type="NCBI Taxonomy" id="934143"/>
    <lineage>
        <taxon>Bacteria</taxon>
        <taxon>Pseudomonadati</taxon>
        <taxon>Pseudomonadota</taxon>
        <taxon>Gammaproteobacteria</taxon>
        <taxon>Alteromonadales</taxon>
        <taxon>Shewanellaceae</taxon>
        <taxon>Shewanella</taxon>
    </lineage>
</organism>
<evidence type="ECO:0000256" key="10">
    <source>
        <dbReference type="ARBA" id="ARBA00023063"/>
    </source>
</evidence>
<protein>
    <submittedName>
        <fullName evidence="13">Nitrate reductase</fullName>
    </submittedName>
</protein>
<keyword evidence="6" id="KW-0479">Metal-binding</keyword>
<dbReference type="SUPFAM" id="SSF53706">
    <property type="entry name" value="Formate dehydrogenase/DMSO reductase, domains 1-3"/>
    <property type="match status" value="1"/>
</dbReference>
<evidence type="ECO:0000256" key="9">
    <source>
        <dbReference type="ARBA" id="ARBA00023014"/>
    </source>
</evidence>
<dbReference type="CDD" id="cd02754">
    <property type="entry name" value="MopB_Nitrate-R-NapA-like"/>
    <property type="match status" value="1"/>
</dbReference>
<dbReference type="Pfam" id="PF00384">
    <property type="entry name" value="Molybdopterin"/>
    <property type="match status" value="1"/>
</dbReference>
<evidence type="ECO:0000256" key="4">
    <source>
        <dbReference type="ARBA" id="ARBA00022485"/>
    </source>
</evidence>
<dbReference type="RefSeq" id="WP_248955373.1">
    <property type="nucleotide sequence ID" value="NZ_JAKIKU010000003.1"/>
</dbReference>
<gene>
    <name evidence="13" type="ORF">L2737_08030</name>
</gene>
<keyword evidence="4" id="KW-0004">4Fe-4S</keyword>
<comment type="similarity">
    <text evidence="3">Belongs to the prokaryotic molybdopterin-containing oxidoreductase family. NasA/NapA/NarB subfamily.</text>
</comment>
<accession>A0ABT0KN51</accession>
<evidence type="ECO:0000256" key="11">
    <source>
        <dbReference type="SAM" id="MobiDB-lite"/>
    </source>
</evidence>
<comment type="cofactor">
    <cofactor evidence="2">
        <name>[4Fe-4S] cluster</name>
        <dbReference type="ChEBI" id="CHEBI:49883"/>
    </cofactor>
</comment>
<keyword evidence="9" id="KW-0411">Iron-sulfur</keyword>
<feature type="region of interest" description="Disordered" evidence="11">
    <location>
        <begin position="930"/>
        <end position="949"/>
    </location>
</feature>
<dbReference type="InterPro" id="IPR041957">
    <property type="entry name" value="CT_Nitrate-R-NapA-like"/>
</dbReference>
<dbReference type="PROSITE" id="PS51669">
    <property type="entry name" value="4FE4S_MOW_BIS_MGD"/>
    <property type="match status" value="1"/>
</dbReference>
<sequence>MSNIQSSCAYCGVGCGVTVSLNSGSHKMGLPAAEAQKSVDELFGDQAHPANKGQLCAKGERLLESLVQPNTLRYPKLKSGKPTSWDSALSTIAETFTQTIAEHGPDSVAFYLSGQLLTEDYYVANKLAKGFIGTANVDTNSRLCMSSAVSGHMRAFGEDVVPGCYEDFELADVIVLVGANSAWTHPVLFQRMIKAREQRGTKIVVIDPAKTATSSQADLHLQITPGVDCKLFNGLLQFIVDNDATDSNYVEAHTQGFDELLAHLSKDKLSYDIDSLATELGLTSSELIYFYQLFIGNDKVMTASCQGVNQTLSGTDTTNAMINCHLALGHIGQPGSGFFSLTGQPNAMGGREVGGLATQLACHMGFSAPERELLADFWQVNNTKSVIATEKGLTAVELFDAMAEGKIKAVWVMGTNPLVSLPNTAKIKQAFDTCPFVVVSDITQDAATAKEADILLPALGWSEKCGTVTNSERTITRQRGFIPAKGEAKADWWALAEVGKLMGFECAFKFSNSAAVFKEFSQLSKTVKARFPEKQFDLTGMSELTDAQYDALLPTQWPISTPSQLGQSNQRVFQTGTFSTASNKAQFIATNDSQSTEIVSKHQVKLNSGRSRDQWHTMTRTGHIASLRASIPEPFIAIHPVKLQELNLSEGDLISFNDSNKHASARVVTDDNQAPEIAFMPMHWSSQFSIGLGVNQALSSAYDPVSKQPAFKCQTVSISKVETALQGVIFGEHDPAFKGACWNVQHTLSTGECYHIAFADAEQGFAFQSTAYSLKWTVSLISQQLIHVQCNINKGLLVSLKLLSKTQVEVALEPLHLLIGKEVDTGLMQQLHQLIRAGNSPLICACTGVTEAKIQDAMLQKLDNMVFSKRSSEVNATINQDDFDTALNETQSALGCGKQCGSCHSEVVQCASDIWLIGLEDMGLETAALSNQDTDGKQKQRKSTQEEVA</sequence>
<dbReference type="CDD" id="cd02791">
    <property type="entry name" value="MopB_CT_Nitrate-R-NapA-like"/>
    <property type="match status" value="1"/>
</dbReference>
<dbReference type="InterPro" id="IPR006656">
    <property type="entry name" value="Mopterin_OxRdtase"/>
</dbReference>
<dbReference type="Pfam" id="PF04879">
    <property type="entry name" value="Molybdop_Fe4S4"/>
    <property type="match status" value="1"/>
</dbReference>
<keyword evidence="7" id="KW-0560">Oxidoreductase</keyword>
<dbReference type="InterPro" id="IPR041854">
    <property type="entry name" value="BFD-like_2Fe2S-bd_dom_sf"/>
</dbReference>
<dbReference type="SUPFAM" id="SSF50692">
    <property type="entry name" value="ADC-like"/>
    <property type="match status" value="1"/>
</dbReference>
<keyword evidence="14" id="KW-1185">Reference proteome</keyword>
<keyword evidence="10" id="KW-0534">Nitrate assimilation</keyword>
<evidence type="ECO:0000313" key="14">
    <source>
        <dbReference type="Proteomes" id="UP001202134"/>
    </source>
</evidence>
<keyword evidence="5" id="KW-0500">Molybdenum</keyword>
<dbReference type="Pfam" id="PF01568">
    <property type="entry name" value="Molydop_binding"/>
    <property type="match status" value="1"/>
</dbReference>
<dbReference type="Gene3D" id="3.40.50.740">
    <property type="match status" value="1"/>
</dbReference>
<dbReference type="PANTHER" id="PTHR43105">
    <property type="entry name" value="RESPIRATORY NITRATE REDUCTASE"/>
    <property type="match status" value="1"/>
</dbReference>